<dbReference type="AlphaFoldDB" id="A0A747SUN7"/>
<accession>A0A747SUN7</accession>
<keyword evidence="1" id="KW-0805">Transcription regulation</keyword>
<comment type="caution">
    <text evidence="8">The sequence shown here is derived from an EMBL/GenBank/DDBJ whole genome shotgun (WGS) entry which is preliminary data.</text>
</comment>
<evidence type="ECO:0000313" key="8">
    <source>
        <dbReference type="EMBL" id="HAF4697554.1"/>
    </source>
</evidence>
<keyword evidence="3" id="KW-0804">Transcription</keyword>
<evidence type="ECO:0000256" key="2">
    <source>
        <dbReference type="ARBA" id="ARBA00023125"/>
    </source>
</evidence>
<feature type="domain" description="Response regulatory" evidence="6">
    <location>
        <begin position="2"/>
        <end position="113"/>
    </location>
</feature>
<feature type="DNA-binding region" description="OmpR/PhoB-type" evidence="5">
    <location>
        <begin position="121"/>
        <end position="215"/>
    </location>
</feature>
<organism evidence="8">
    <name type="scientific">Salmonella enterica</name>
    <name type="common">Salmonella choleraesuis</name>
    <dbReference type="NCBI Taxonomy" id="28901"/>
    <lineage>
        <taxon>Bacteria</taxon>
        <taxon>Pseudomonadati</taxon>
        <taxon>Pseudomonadota</taxon>
        <taxon>Gammaproteobacteria</taxon>
        <taxon>Enterobacterales</taxon>
        <taxon>Enterobacteriaceae</taxon>
        <taxon>Salmonella</taxon>
    </lineage>
</organism>
<dbReference type="GO" id="GO:0000976">
    <property type="term" value="F:transcription cis-regulatory region binding"/>
    <property type="evidence" value="ECO:0007669"/>
    <property type="project" value="TreeGrafter"/>
</dbReference>
<proteinExistence type="predicted"/>
<gene>
    <name evidence="8" type="ORF">G8O00_000910</name>
</gene>
<evidence type="ECO:0000256" key="1">
    <source>
        <dbReference type="ARBA" id="ARBA00023015"/>
    </source>
</evidence>
<dbReference type="Gene3D" id="1.10.10.10">
    <property type="entry name" value="Winged helix-like DNA-binding domain superfamily/Winged helix DNA-binding domain"/>
    <property type="match status" value="1"/>
</dbReference>
<dbReference type="PANTHER" id="PTHR48111:SF67">
    <property type="entry name" value="TRANSCRIPTIONAL REGULATORY PROTEIN TCTD"/>
    <property type="match status" value="1"/>
</dbReference>
<dbReference type="PROSITE" id="PS51755">
    <property type="entry name" value="OMPR_PHOB"/>
    <property type="match status" value="1"/>
</dbReference>
<dbReference type="GO" id="GO:0032993">
    <property type="term" value="C:protein-DNA complex"/>
    <property type="evidence" value="ECO:0007669"/>
    <property type="project" value="TreeGrafter"/>
</dbReference>
<feature type="domain" description="OmpR/PhoB-type" evidence="7">
    <location>
        <begin position="121"/>
        <end position="215"/>
    </location>
</feature>
<keyword evidence="2 5" id="KW-0238">DNA-binding</keyword>
<dbReference type="GO" id="GO:0000156">
    <property type="term" value="F:phosphorelay response regulator activity"/>
    <property type="evidence" value="ECO:0007669"/>
    <property type="project" value="TreeGrafter"/>
</dbReference>
<evidence type="ECO:0000256" key="4">
    <source>
        <dbReference type="PROSITE-ProRule" id="PRU00169"/>
    </source>
</evidence>
<reference evidence="8" key="2">
    <citation type="submission" date="2020-02" db="EMBL/GenBank/DDBJ databases">
        <authorList>
            <consortium name="NCBI Pathogen Detection Project"/>
        </authorList>
    </citation>
    <scope>NUCLEOTIDE SEQUENCE</scope>
    <source>
        <strain evidence="8">MA.CK_98/00011163</strain>
    </source>
</reference>
<dbReference type="Gene3D" id="3.40.50.2300">
    <property type="match status" value="1"/>
</dbReference>
<sequence length="220" mass="24734">MRLLLISEEVLFSGYLLSMLKDSGHHTDWCRDAIQGEQSLGIEPYCAAILELNEKSKNFLLRLRKRYIKTPVLALTDETSPGIRADILNAGADDCMNIPPEPDELMARLNAIVRRNQAQASPVLRRWGITLDTVSREVSMAGHPVSLTPSETLILEVFMMNEKRLISKSFLEGKLSSWNKTISSNLVEVHISKLRHKLGKNIIKTVYGLGYRTGKDISDN</sequence>
<dbReference type="InterPro" id="IPR036388">
    <property type="entry name" value="WH-like_DNA-bd_sf"/>
</dbReference>
<dbReference type="InterPro" id="IPR039420">
    <property type="entry name" value="WalR-like"/>
</dbReference>
<dbReference type="GO" id="GO:0006355">
    <property type="term" value="P:regulation of DNA-templated transcription"/>
    <property type="evidence" value="ECO:0007669"/>
    <property type="project" value="InterPro"/>
</dbReference>
<reference evidence="8" key="1">
    <citation type="journal article" date="2018" name="Genome Biol.">
        <title>SKESA: strategic k-mer extension for scrupulous assemblies.</title>
        <authorList>
            <person name="Souvorov A."/>
            <person name="Agarwala R."/>
            <person name="Lipman D.J."/>
        </authorList>
    </citation>
    <scope>NUCLEOTIDE SEQUENCE</scope>
    <source>
        <strain evidence="8">MA.CK_98/00011163</strain>
    </source>
</reference>
<dbReference type="InterPro" id="IPR016032">
    <property type="entry name" value="Sig_transdc_resp-reg_C-effctor"/>
</dbReference>
<comment type="caution">
    <text evidence="4">Lacks conserved residue(s) required for the propagation of feature annotation.</text>
</comment>
<dbReference type="SUPFAM" id="SSF46894">
    <property type="entry name" value="C-terminal effector domain of the bipartite response regulators"/>
    <property type="match status" value="1"/>
</dbReference>
<evidence type="ECO:0000259" key="7">
    <source>
        <dbReference type="PROSITE" id="PS51755"/>
    </source>
</evidence>
<dbReference type="PANTHER" id="PTHR48111">
    <property type="entry name" value="REGULATOR OF RPOS"/>
    <property type="match status" value="1"/>
</dbReference>
<evidence type="ECO:0000259" key="6">
    <source>
        <dbReference type="PROSITE" id="PS50110"/>
    </source>
</evidence>
<dbReference type="InterPro" id="IPR011006">
    <property type="entry name" value="CheY-like_superfamily"/>
</dbReference>
<dbReference type="EMBL" id="DAAVHS010000002">
    <property type="protein sequence ID" value="HAF4697554.1"/>
    <property type="molecule type" value="Genomic_DNA"/>
</dbReference>
<evidence type="ECO:0000256" key="5">
    <source>
        <dbReference type="PROSITE-ProRule" id="PRU01091"/>
    </source>
</evidence>
<dbReference type="InterPro" id="IPR001789">
    <property type="entry name" value="Sig_transdc_resp-reg_receiver"/>
</dbReference>
<dbReference type="CDD" id="cd00383">
    <property type="entry name" value="trans_reg_C"/>
    <property type="match status" value="1"/>
</dbReference>
<evidence type="ECO:0000256" key="3">
    <source>
        <dbReference type="ARBA" id="ARBA00023163"/>
    </source>
</evidence>
<dbReference type="Pfam" id="PF00486">
    <property type="entry name" value="Trans_reg_C"/>
    <property type="match status" value="1"/>
</dbReference>
<protein>
    <submittedName>
        <fullName evidence="8">Response regulator transcription factor</fullName>
    </submittedName>
</protein>
<dbReference type="GO" id="GO:0005829">
    <property type="term" value="C:cytosol"/>
    <property type="evidence" value="ECO:0007669"/>
    <property type="project" value="TreeGrafter"/>
</dbReference>
<dbReference type="InterPro" id="IPR001867">
    <property type="entry name" value="OmpR/PhoB-type_DNA-bd"/>
</dbReference>
<dbReference type="PROSITE" id="PS50110">
    <property type="entry name" value="RESPONSE_REGULATORY"/>
    <property type="match status" value="1"/>
</dbReference>
<name>A0A747SUN7_SALER</name>
<dbReference type="SMART" id="SM00862">
    <property type="entry name" value="Trans_reg_C"/>
    <property type="match status" value="1"/>
</dbReference>
<dbReference type="SUPFAM" id="SSF52172">
    <property type="entry name" value="CheY-like"/>
    <property type="match status" value="1"/>
</dbReference>